<organism evidence="1 2">
    <name type="scientific">Diphasiastrum complanatum</name>
    <name type="common">Issler's clubmoss</name>
    <name type="synonym">Lycopodium complanatum</name>
    <dbReference type="NCBI Taxonomy" id="34168"/>
    <lineage>
        <taxon>Eukaryota</taxon>
        <taxon>Viridiplantae</taxon>
        <taxon>Streptophyta</taxon>
        <taxon>Embryophyta</taxon>
        <taxon>Tracheophyta</taxon>
        <taxon>Lycopodiopsida</taxon>
        <taxon>Lycopodiales</taxon>
        <taxon>Lycopodiaceae</taxon>
        <taxon>Lycopodioideae</taxon>
        <taxon>Diphasiastrum</taxon>
    </lineage>
</organism>
<dbReference type="EMBL" id="CM055111">
    <property type="protein sequence ID" value="KAJ7519308.1"/>
    <property type="molecule type" value="Genomic_DNA"/>
</dbReference>
<reference evidence="2" key="1">
    <citation type="journal article" date="2024" name="Proc. Natl. Acad. Sci. U.S.A.">
        <title>Extraordinary preservation of gene collinearity over three hundred million years revealed in homosporous lycophytes.</title>
        <authorList>
            <person name="Li C."/>
            <person name="Wickell D."/>
            <person name="Kuo L.Y."/>
            <person name="Chen X."/>
            <person name="Nie B."/>
            <person name="Liao X."/>
            <person name="Peng D."/>
            <person name="Ji J."/>
            <person name="Jenkins J."/>
            <person name="Williams M."/>
            <person name="Shu S."/>
            <person name="Plott C."/>
            <person name="Barry K."/>
            <person name="Rajasekar S."/>
            <person name="Grimwood J."/>
            <person name="Han X."/>
            <person name="Sun S."/>
            <person name="Hou Z."/>
            <person name="He W."/>
            <person name="Dai G."/>
            <person name="Sun C."/>
            <person name="Schmutz J."/>
            <person name="Leebens-Mack J.H."/>
            <person name="Li F.W."/>
            <person name="Wang L."/>
        </authorList>
    </citation>
    <scope>NUCLEOTIDE SEQUENCE [LARGE SCALE GENOMIC DNA]</scope>
    <source>
        <strain evidence="2">cv. PW_Plant_1</strain>
    </source>
</reference>
<evidence type="ECO:0000313" key="1">
    <source>
        <dbReference type="EMBL" id="KAJ7519308.1"/>
    </source>
</evidence>
<name>A0ACC2AP29_DIPCM</name>
<dbReference type="Proteomes" id="UP001162992">
    <property type="component" value="Chromosome 20"/>
</dbReference>
<comment type="caution">
    <text evidence="1">The sequence shown here is derived from an EMBL/GenBank/DDBJ whole genome shotgun (WGS) entry which is preliminary data.</text>
</comment>
<gene>
    <name evidence="1" type="ORF">O6H91_20G033200</name>
</gene>
<keyword evidence="2" id="KW-1185">Reference proteome</keyword>
<proteinExistence type="predicted"/>
<protein>
    <submittedName>
        <fullName evidence="1">Uncharacterized protein</fullName>
    </submittedName>
</protein>
<sequence length="646" mass="72787">MFLSHYETTEVNQIHQFLLEHGESVQSLPGSKSHDTFTWAEPLKAIGSDVSAQLSDGPGINPNETQGTKNREYWQKVLQGLEDELVALKCHYEAVQAERKDTLNKLLDLKENIRIFCRMRPFLPNDRWPLLGPILIPETATIHTLKCGQKRNFQLDKVFLPDSSQDEVFSEIGPLVRSAIEGQNVCIFAYGQTGSGKTFTMEGTKDHPGIVPRALQQVFLEASLDSVAVFSITFSMLEIYRGQLRDLLVKSSGKMPQSGVNCTLSIQMGASGSVEVENLTQVRIESPTEALHLYEKGASLRSTAWTNSNETSSRSHCLLRIMIEKNHGQRGLKTMNKLWLIDLGGSERLLKTKAQGQTLEEGKAINMSLSALGDVISALHRKKHHVPYRNSKLTQVLQDSLARSSKTLMLVHISPKEDDLGETICSLGFASRARSIHLGHELSSEAVQQREVGIAELVKSSKNLDEKIQNMRAEMKVLEQLIQSRKHFTTEDETLEEEEARHLIFDEEGSRKKSSKFLDTSEFKPKYVSSIPRFMNPTLSSSYKKRLSVDNLHSAGPDNKIRRRRHSFSCVADTGMKETEAVKSSRTQKVKTDDTRKGEGKQQYKQKLNTSSAILFEEVTLDSTVTRFSSRARILQKIDLNHSFWR</sequence>
<evidence type="ECO:0000313" key="2">
    <source>
        <dbReference type="Proteomes" id="UP001162992"/>
    </source>
</evidence>
<accession>A0ACC2AP29</accession>